<name>A0A4Z0A689_9AGAM</name>
<gene>
    <name evidence="1" type="ORF">EWM64_g2150</name>
</gene>
<comment type="caution">
    <text evidence="1">The sequence shown here is derived from an EMBL/GenBank/DDBJ whole genome shotgun (WGS) entry which is preliminary data.</text>
</comment>
<evidence type="ECO:0000313" key="2">
    <source>
        <dbReference type="Proteomes" id="UP000298061"/>
    </source>
</evidence>
<evidence type="ECO:0000313" key="1">
    <source>
        <dbReference type="EMBL" id="TFY81863.1"/>
    </source>
</evidence>
<dbReference type="Proteomes" id="UP000298061">
    <property type="component" value="Unassembled WGS sequence"/>
</dbReference>
<dbReference type="OrthoDB" id="3010419at2759"/>
<evidence type="ECO:0008006" key="3">
    <source>
        <dbReference type="Google" id="ProtNLM"/>
    </source>
</evidence>
<reference evidence="1 2" key="1">
    <citation type="submission" date="2019-02" db="EMBL/GenBank/DDBJ databases">
        <title>Genome sequencing of the rare red list fungi Hericium alpestre (H. flagellum).</title>
        <authorList>
            <person name="Buettner E."/>
            <person name="Kellner H."/>
        </authorList>
    </citation>
    <scope>NUCLEOTIDE SEQUENCE [LARGE SCALE GENOMIC DNA]</scope>
    <source>
        <strain evidence="1 2">DSM 108284</strain>
    </source>
</reference>
<dbReference type="Gene3D" id="3.80.10.10">
    <property type="entry name" value="Ribonuclease Inhibitor"/>
    <property type="match status" value="1"/>
</dbReference>
<keyword evidence="2" id="KW-1185">Reference proteome</keyword>
<accession>A0A4Z0A689</accession>
<organism evidence="1 2">
    <name type="scientific">Hericium alpestre</name>
    <dbReference type="NCBI Taxonomy" id="135208"/>
    <lineage>
        <taxon>Eukaryota</taxon>
        <taxon>Fungi</taxon>
        <taxon>Dikarya</taxon>
        <taxon>Basidiomycota</taxon>
        <taxon>Agaricomycotina</taxon>
        <taxon>Agaricomycetes</taxon>
        <taxon>Russulales</taxon>
        <taxon>Hericiaceae</taxon>
        <taxon>Hericium</taxon>
    </lineage>
</organism>
<protein>
    <recommendedName>
        <fullName evidence="3">F-box domain-containing protein</fullName>
    </recommendedName>
</protein>
<sequence length="311" mass="35568">MDKKSGKLAQSLRHVHWNFHVQDKHFAIVKQVTKLESVAFHRPSQVFITRIGPWINSNPAIRSLSIKETRGFELELLDAVCSSLALTQLQRLELGRGHEFSSGELLRLLQGIPNLEYLNIFYDEFQTMSREDTEAPLDLVGLTRLQTLIVRHQGVGSSANIASLQSWISIVAGESPLHTLTIVADDEREIKWHKKADFFCSWPLLQTLDIRYMHLAYDRFSRILKQCKHLESVVLRMSPGSLVGYSRGIIDHDLEVVCGPPDRRVRYPLATYLTRKYKAESRRNSAVRFFINHKSPMITEDASQFIAATLS</sequence>
<dbReference type="SUPFAM" id="SSF52047">
    <property type="entry name" value="RNI-like"/>
    <property type="match status" value="1"/>
</dbReference>
<dbReference type="AlphaFoldDB" id="A0A4Z0A689"/>
<proteinExistence type="predicted"/>
<dbReference type="InterPro" id="IPR032675">
    <property type="entry name" value="LRR_dom_sf"/>
</dbReference>
<dbReference type="EMBL" id="SFCI01000166">
    <property type="protein sequence ID" value="TFY81863.1"/>
    <property type="molecule type" value="Genomic_DNA"/>
</dbReference>